<dbReference type="InterPro" id="IPR052986">
    <property type="entry name" value="VLIG_GTPase"/>
</dbReference>
<dbReference type="PANTHER" id="PTHR14819:SF9">
    <property type="entry name" value="UP-REGULATOR OF CELL PROLIFERATION-LIKE"/>
    <property type="match status" value="1"/>
</dbReference>
<dbReference type="Gene3D" id="3.40.50.300">
    <property type="entry name" value="P-loop containing nucleotide triphosphate hydrolases"/>
    <property type="match status" value="1"/>
</dbReference>
<dbReference type="PROSITE" id="PS51717">
    <property type="entry name" value="G_VLIG"/>
    <property type="match status" value="1"/>
</dbReference>
<dbReference type="Proteomes" id="UP000472262">
    <property type="component" value="Unassembled WGS sequence"/>
</dbReference>
<dbReference type="InterPro" id="IPR030383">
    <property type="entry name" value="G_VLIG_dom"/>
</dbReference>
<dbReference type="Pfam" id="PF25683">
    <property type="entry name" value="URGCP_GTPase"/>
    <property type="match status" value="1"/>
</dbReference>
<dbReference type="AlphaFoldDB" id="A0A672LQS0"/>
<sequence length="1179" mass="136087">MNVPVQSLSDLPWLFLKRLMMLQRTARSVKCSSSDGTEDSEWDDDQEAESDCPQSVNPLDILTAVFLCSDSFLQQEMIIKMSMCQFAVPLLLPNTDNSQITLMLWAMRDIVKKYIPHTLSDPSAFVEERIALSELPLVSFVRLGRCNISKSEILNKLLSNPQQYTDTFVHFNMDCGNISKKISDGLVDMAWYLPCGNKNIDVFPEPVAIANLRGDIQNFRTQYTFLCEASTAVFVFFESQLLDSQLISVPSQKSTPQQFFVGDSNNENIKDALYRKQLEHLPKLCAQLLLDGFSLELVDGDSSNIPEKWITSVFSELNALVEPKNKIMVVTVLGVQSSGKSTLLNTMFGVQFAVSSGRCTRGAFMQLIKVTEERKAELQCDYIMIIDTEGLKSPELAQLDNSYEHDNELATLVVGLSDVTIVIIAMENSTEMKDILQIIVHAFLRMEEIGKKHKCLFVHQNVADVSAHNSNMRDRKFLLEQLDEMTQAAAKMENKLEVKKFTDLMNYDTETGDHYFPGLWHGNPPMAPVSIGYSESVYALKKHIMEIFKCYKPSTINEFLKWTKDLWTAVKFENFIFSFRNSLVADAYMKLCTEYNRWDWTLRKQMHTWTLEAETNAESELSKGQDKIIAKIQSYYEQGEGHVELVESYRQDFINSAKSLKTELSNSIRIKLDAAVSLLDLLKNCREKKAHMSDSTLDEAFEKMWQETVRTLSYTGLQKQDIITKVLHHLRKNLESRGNECRDFVEAKRESKDDYDDTHIGEILNMIDEKLKTHEDLKLKEDFELSLKLHICGFASREFQKIHNQFIQENNPRTALENAKQTYHSDFIDLYRERDQCQKKADEFMSNCLKPALEKYMSEVLGTEMADKMVTGENSAIFGTRTTFQQFILKNILDEFEFKTYRRFIKSYETYVKGFIFDKIRKHFTAENRMIKLEEKVLNEVISEIIQAIEDTEQDPKKNDIKGFIQDICRKLQKRLVIPSDVVDKISTLNNANPKKNSEFLLCSVKEMDKSLKASFQARDFQSKIRHLQTKPQDVLFKRVQGCGKQCPFCKAPCEAGGEAHAKHFVSVHRPEGLSRYRFDDSKKLVTDICTSSVYSDSCFKCRDTNDQWHPYKKYSQIYPDWRIDPDPNKEPLDVYWKYVMAQFNEKFAEEYNAKPADIYSLWKSITKVDAEKSLKIEK</sequence>
<evidence type="ECO:0000256" key="2">
    <source>
        <dbReference type="SAM" id="MobiDB-lite"/>
    </source>
</evidence>
<comment type="similarity">
    <text evidence="1">Belongs to the TRAFAC class dynamin-like GTPase superfamily. Very large inducible GTPase (VLIG) family.</text>
</comment>
<dbReference type="InParanoid" id="A0A672LQS0"/>
<dbReference type="OMA" id="YKDWDIQ"/>
<evidence type="ECO:0000256" key="1">
    <source>
        <dbReference type="ARBA" id="ARBA00006828"/>
    </source>
</evidence>
<reference evidence="4" key="2">
    <citation type="submission" date="2025-09" db="UniProtKB">
        <authorList>
            <consortium name="Ensembl"/>
        </authorList>
    </citation>
    <scope>IDENTIFICATION</scope>
</reference>
<proteinExistence type="inferred from homology"/>
<dbReference type="InterPro" id="IPR027417">
    <property type="entry name" value="P-loop_NTPase"/>
</dbReference>
<name>A0A672LQS0_SINGR</name>
<reference evidence="4" key="1">
    <citation type="submission" date="2025-08" db="UniProtKB">
        <authorList>
            <consortium name="Ensembl"/>
        </authorList>
    </citation>
    <scope>IDENTIFICATION</scope>
</reference>
<feature type="region of interest" description="Disordered" evidence="2">
    <location>
        <begin position="30"/>
        <end position="53"/>
    </location>
</feature>
<evidence type="ECO:0000313" key="4">
    <source>
        <dbReference type="Ensembl" id="ENSSGRP00000026979.1"/>
    </source>
</evidence>
<dbReference type="InterPro" id="IPR058641">
    <property type="entry name" value="GVIN1_dom"/>
</dbReference>
<dbReference type="SUPFAM" id="SSF52540">
    <property type="entry name" value="P-loop containing nucleoside triphosphate hydrolases"/>
    <property type="match status" value="1"/>
</dbReference>
<evidence type="ECO:0000313" key="5">
    <source>
        <dbReference type="Proteomes" id="UP000472262"/>
    </source>
</evidence>
<protein>
    <recommendedName>
        <fullName evidence="3">VLIG-type G domain-containing protein</fullName>
    </recommendedName>
</protein>
<feature type="domain" description="VLIG-type G" evidence="3">
    <location>
        <begin position="324"/>
        <end position="567"/>
    </location>
</feature>
<dbReference type="Pfam" id="PF25974">
    <property type="entry name" value="URGCP_9th"/>
    <property type="match status" value="1"/>
</dbReference>
<dbReference type="Pfam" id="PF25496">
    <property type="entry name" value="URGCP"/>
    <property type="match status" value="1"/>
</dbReference>
<feature type="compositionally biased region" description="Acidic residues" evidence="2">
    <location>
        <begin position="36"/>
        <end position="50"/>
    </location>
</feature>
<keyword evidence="5" id="KW-1185">Reference proteome</keyword>
<dbReference type="PANTHER" id="PTHR14819">
    <property type="entry name" value="GTP-BINDING"/>
    <property type="match status" value="1"/>
</dbReference>
<dbReference type="InterPro" id="IPR057365">
    <property type="entry name" value="URGCP"/>
</dbReference>
<dbReference type="GO" id="GO:0005525">
    <property type="term" value="F:GTP binding"/>
    <property type="evidence" value="ECO:0007669"/>
    <property type="project" value="InterPro"/>
</dbReference>
<organism evidence="4 5">
    <name type="scientific">Sinocyclocheilus grahami</name>
    <name type="common">Dianchi golden-line fish</name>
    <name type="synonym">Barbus grahami</name>
    <dbReference type="NCBI Taxonomy" id="75366"/>
    <lineage>
        <taxon>Eukaryota</taxon>
        <taxon>Metazoa</taxon>
        <taxon>Chordata</taxon>
        <taxon>Craniata</taxon>
        <taxon>Vertebrata</taxon>
        <taxon>Euteleostomi</taxon>
        <taxon>Actinopterygii</taxon>
        <taxon>Neopterygii</taxon>
        <taxon>Teleostei</taxon>
        <taxon>Ostariophysi</taxon>
        <taxon>Cypriniformes</taxon>
        <taxon>Cyprinidae</taxon>
        <taxon>Cyprininae</taxon>
        <taxon>Sinocyclocheilus</taxon>
    </lineage>
</organism>
<accession>A0A672LQS0</accession>
<evidence type="ECO:0000259" key="3">
    <source>
        <dbReference type="PROSITE" id="PS51717"/>
    </source>
</evidence>
<dbReference type="Ensembl" id="ENSSGRT00000029050.1">
    <property type="protein sequence ID" value="ENSSGRP00000026979.1"/>
    <property type="gene ID" value="ENSSGRG00000015539.1"/>
</dbReference>